<gene>
    <name evidence="1" type="ORF">GCM10011511_13060</name>
</gene>
<evidence type="ECO:0000313" key="2">
    <source>
        <dbReference type="Proteomes" id="UP000607559"/>
    </source>
</evidence>
<reference evidence="1" key="2">
    <citation type="submission" date="2020-09" db="EMBL/GenBank/DDBJ databases">
        <authorList>
            <person name="Sun Q."/>
            <person name="Zhou Y."/>
        </authorList>
    </citation>
    <scope>NUCLEOTIDE SEQUENCE</scope>
    <source>
        <strain evidence="1">CGMCC 1.15448</strain>
    </source>
</reference>
<proteinExistence type="predicted"/>
<comment type="caution">
    <text evidence="1">The sequence shown here is derived from an EMBL/GenBank/DDBJ whole genome shotgun (WGS) entry which is preliminary data.</text>
</comment>
<organism evidence="1 2">
    <name type="scientific">Puia dinghuensis</name>
    <dbReference type="NCBI Taxonomy" id="1792502"/>
    <lineage>
        <taxon>Bacteria</taxon>
        <taxon>Pseudomonadati</taxon>
        <taxon>Bacteroidota</taxon>
        <taxon>Chitinophagia</taxon>
        <taxon>Chitinophagales</taxon>
        <taxon>Chitinophagaceae</taxon>
        <taxon>Puia</taxon>
    </lineage>
</organism>
<evidence type="ECO:0000313" key="1">
    <source>
        <dbReference type="EMBL" id="GGA91126.1"/>
    </source>
</evidence>
<dbReference type="EMBL" id="BMJC01000001">
    <property type="protein sequence ID" value="GGA91126.1"/>
    <property type="molecule type" value="Genomic_DNA"/>
</dbReference>
<keyword evidence="2" id="KW-1185">Reference proteome</keyword>
<sequence>MLLRTDLKGQTQYTLHLPLPVLSLGSVVVQTIGQTGTHAFTVLVR</sequence>
<dbReference type="RefSeq" id="WP_188929728.1">
    <property type="nucleotide sequence ID" value="NZ_BMJC01000001.1"/>
</dbReference>
<name>A0A8J2UAS4_9BACT</name>
<accession>A0A8J2UAS4</accession>
<dbReference type="Proteomes" id="UP000607559">
    <property type="component" value="Unassembled WGS sequence"/>
</dbReference>
<reference evidence="1" key="1">
    <citation type="journal article" date="2014" name="Int. J. Syst. Evol. Microbiol.">
        <title>Complete genome sequence of Corynebacterium casei LMG S-19264T (=DSM 44701T), isolated from a smear-ripened cheese.</title>
        <authorList>
            <consortium name="US DOE Joint Genome Institute (JGI-PGF)"/>
            <person name="Walter F."/>
            <person name="Albersmeier A."/>
            <person name="Kalinowski J."/>
            <person name="Ruckert C."/>
        </authorList>
    </citation>
    <scope>NUCLEOTIDE SEQUENCE</scope>
    <source>
        <strain evidence="1">CGMCC 1.15448</strain>
    </source>
</reference>
<protein>
    <submittedName>
        <fullName evidence="1">Uncharacterized protein</fullName>
    </submittedName>
</protein>
<dbReference type="AlphaFoldDB" id="A0A8J2UAS4"/>